<dbReference type="InterPro" id="IPR015655">
    <property type="entry name" value="PP2C"/>
</dbReference>
<dbReference type="PANTHER" id="PTHR13832">
    <property type="entry name" value="PROTEIN PHOSPHATASE 2C"/>
    <property type="match status" value="1"/>
</dbReference>
<evidence type="ECO:0000256" key="1">
    <source>
        <dbReference type="SAM" id="MobiDB-lite"/>
    </source>
</evidence>
<accession>A0AA38P2W0</accession>
<reference evidence="3" key="1">
    <citation type="submission" date="2022-08" db="EMBL/GenBank/DDBJ databases">
        <authorList>
            <consortium name="DOE Joint Genome Institute"/>
            <person name="Min B."/>
            <person name="Riley R."/>
            <person name="Sierra-Patev S."/>
            <person name="Naranjo-Ortiz M."/>
            <person name="Looney B."/>
            <person name="Konkel Z."/>
            <person name="Slot J.C."/>
            <person name="Sakamoto Y."/>
            <person name="Steenwyk J.L."/>
            <person name="Rokas A."/>
            <person name="Carro J."/>
            <person name="Camarero S."/>
            <person name="Ferreira P."/>
            <person name="Molpeceres G."/>
            <person name="Ruiz-Duenas F.J."/>
            <person name="Serrano A."/>
            <person name="Henrissat B."/>
            <person name="Drula E."/>
            <person name="Hughes K.W."/>
            <person name="Mata J.L."/>
            <person name="Ishikawa N.K."/>
            <person name="Vargas-Isla R."/>
            <person name="Ushijima S."/>
            <person name="Smith C.A."/>
            <person name="Ahrendt S."/>
            <person name="Andreopoulos W."/>
            <person name="He G."/>
            <person name="Labutti K."/>
            <person name="Lipzen A."/>
            <person name="Ng V."/>
            <person name="Sandor L."/>
            <person name="Barry K."/>
            <person name="Martinez A.T."/>
            <person name="Xiao Y."/>
            <person name="Gibbons J.G."/>
            <person name="Terashima K."/>
            <person name="Hibbett D.S."/>
            <person name="Grigoriev I.V."/>
        </authorList>
    </citation>
    <scope>NUCLEOTIDE SEQUENCE</scope>
    <source>
        <strain evidence="3">TFB9207</strain>
    </source>
</reference>
<evidence type="ECO:0000259" key="2">
    <source>
        <dbReference type="PROSITE" id="PS51746"/>
    </source>
</evidence>
<dbReference type="SUPFAM" id="SSF81606">
    <property type="entry name" value="PP2C-like"/>
    <property type="match status" value="1"/>
</dbReference>
<feature type="domain" description="PPM-type phosphatase" evidence="2">
    <location>
        <begin position="124"/>
        <end position="564"/>
    </location>
</feature>
<gene>
    <name evidence="3" type="ORF">F5878DRAFT_628727</name>
</gene>
<feature type="compositionally biased region" description="Polar residues" evidence="1">
    <location>
        <begin position="462"/>
        <end position="474"/>
    </location>
</feature>
<protein>
    <submittedName>
        <fullName evidence="3">Phosphatase 2C-like domain-containing protein</fullName>
    </submittedName>
</protein>
<dbReference type="InterPro" id="IPR001932">
    <property type="entry name" value="PPM-type_phosphatase-like_dom"/>
</dbReference>
<dbReference type="EMBL" id="MU806440">
    <property type="protein sequence ID" value="KAJ3835165.1"/>
    <property type="molecule type" value="Genomic_DNA"/>
</dbReference>
<sequence length="564" mass="62039">MLKLGQFARVVLRRQTLPRKPRLSSLPSLTTTRALAAVGISTTLIFVTSLAVARSGTSYAGPSSKTSLSVIHCDSGLDDEEDGKGLGGSGKFKRPRWTDEECISDKVLSSGPIWFPANRTGIKRCDALIVSANPESEDSIAVYFPDSSDSPDDRRSYLALFDGHNGPTMSDILCDNLIEYVARALSELPSQYEDTSDISGFIDLHDSYSDSSDNVPSNNITPSVSTHSSNPADDIITDTIKQAFKEFDDALIDPTEVLSSPNESKTNAVRSLRYAYSGSCALMSIYDLDTKVLRVALTGDSRAVLGRKIHTLNGSDNGMTVKYEVQILSHDQNAHNPHEVRRLENEHPGEEVVKNGRVMGWGMARAFGDAAYKWSIEVQEKLYEKYLGDRVRENMKTPPYLTAEPEITATKIQKGDFLIMASDGLWDCLTSEEAVGLVGLWLSTNSTVVYTDNPSKDFPKIQNKSISSRPQDSSGGERVYTRDQLPLKIPLPKDSAADGNDKTPYYPWWHAQKRFVNKDDSAAAHLTRNALGGADGDLTEALLSLGYPRARRYRDDVGVIVAFF</sequence>
<dbReference type="InterPro" id="IPR036457">
    <property type="entry name" value="PPM-type-like_dom_sf"/>
</dbReference>
<organism evidence="3 4">
    <name type="scientific">Lentinula raphanica</name>
    <dbReference type="NCBI Taxonomy" id="153919"/>
    <lineage>
        <taxon>Eukaryota</taxon>
        <taxon>Fungi</taxon>
        <taxon>Dikarya</taxon>
        <taxon>Basidiomycota</taxon>
        <taxon>Agaricomycotina</taxon>
        <taxon>Agaricomycetes</taxon>
        <taxon>Agaricomycetidae</taxon>
        <taxon>Agaricales</taxon>
        <taxon>Marasmiineae</taxon>
        <taxon>Omphalotaceae</taxon>
        <taxon>Lentinula</taxon>
    </lineage>
</organism>
<evidence type="ECO:0000313" key="3">
    <source>
        <dbReference type="EMBL" id="KAJ3835165.1"/>
    </source>
</evidence>
<dbReference type="SMART" id="SM00332">
    <property type="entry name" value="PP2Cc"/>
    <property type="match status" value="1"/>
</dbReference>
<dbReference type="AlphaFoldDB" id="A0AA38P2W0"/>
<evidence type="ECO:0000313" key="4">
    <source>
        <dbReference type="Proteomes" id="UP001163846"/>
    </source>
</evidence>
<feature type="region of interest" description="Disordered" evidence="1">
    <location>
        <begin position="459"/>
        <end position="481"/>
    </location>
</feature>
<dbReference type="Gene3D" id="3.60.40.10">
    <property type="entry name" value="PPM-type phosphatase domain"/>
    <property type="match status" value="1"/>
</dbReference>
<dbReference type="PANTHER" id="PTHR13832:SF792">
    <property type="entry name" value="GM14286P"/>
    <property type="match status" value="1"/>
</dbReference>
<dbReference type="CDD" id="cd00143">
    <property type="entry name" value="PP2Cc"/>
    <property type="match status" value="1"/>
</dbReference>
<comment type="caution">
    <text evidence="3">The sequence shown here is derived from an EMBL/GenBank/DDBJ whole genome shotgun (WGS) entry which is preliminary data.</text>
</comment>
<name>A0AA38P2W0_9AGAR</name>
<dbReference type="Pfam" id="PF00481">
    <property type="entry name" value="PP2C"/>
    <property type="match status" value="1"/>
</dbReference>
<dbReference type="PROSITE" id="PS51746">
    <property type="entry name" value="PPM_2"/>
    <property type="match status" value="1"/>
</dbReference>
<keyword evidence="4" id="KW-1185">Reference proteome</keyword>
<proteinExistence type="predicted"/>
<dbReference type="Proteomes" id="UP001163846">
    <property type="component" value="Unassembled WGS sequence"/>
</dbReference>
<feature type="region of interest" description="Disordered" evidence="1">
    <location>
        <begin position="210"/>
        <end position="232"/>
    </location>
</feature>
<feature type="compositionally biased region" description="Polar residues" evidence="1">
    <location>
        <begin position="210"/>
        <end position="231"/>
    </location>
</feature>
<dbReference type="GO" id="GO:0005739">
    <property type="term" value="C:mitochondrion"/>
    <property type="evidence" value="ECO:0007669"/>
    <property type="project" value="TreeGrafter"/>
</dbReference>
<dbReference type="GO" id="GO:0004741">
    <property type="term" value="F:[pyruvate dehydrogenase (acetyl-transferring)]-phosphatase activity"/>
    <property type="evidence" value="ECO:0007669"/>
    <property type="project" value="TreeGrafter"/>
</dbReference>